<feature type="repeat" description="WD" evidence="5">
    <location>
        <begin position="231"/>
        <end position="272"/>
    </location>
</feature>
<evidence type="ECO:0000256" key="3">
    <source>
        <dbReference type="ARBA" id="ARBA00022737"/>
    </source>
</evidence>
<sequence length="611" mass="66372">MPDSFFSTSKPRKRKRVDSTAGPGGKSKFAKKGKGDAGKKFARGVGGKPMKGTVKKRSKAADEELSDRTDEEEGIDDMDLRAEDIVEDSGEEDADETPAEKRLRLAKLYLESVKEGLAEGEFDAAEIDKELISARLKQDVMEHSGKVHLFIADSFDFTQPAPTLRTRGHRFSVTSVAASENAKYLFTAGKEGSIIKWDLVSGKKLATFHKVRPPKADKGKGKGKAVGDAEVHGHTDEVLALAMSGDGKLLASAGRDRKLCVWDVEKEEWVKSFGGHLGHKDIISVLAFRKGTNQLYTGSFDRTLKVYDLSPSVMGYVETLFGHQDHVLGLDALRGDTCVSVGARDKTARFWKIVEETQLVFRGGGRSRVREVLEGGLRGDDEDMEDGEEDGGELVTKAKKGKGKEKEKEKERKFIEGSLECVAMIDESTFVSGGDSGSICLWQTAKKKPVFTQAIAHGFHETVSATEGLIQRPRWVTALSSLRYSDIIASGSWDGCIRLWKIDSKLKSLAPIGTISAPGVVNSLQLLALPKGFIATSPWASSSPFQTQNPAPEDTEPIPTPAKLKSGLTVNPILLVAGMGQEHRLGRWLSVKEDGAANGTIVVALSPRTSM</sequence>
<keyword evidence="8" id="KW-1185">Reference proteome</keyword>
<feature type="compositionally biased region" description="Acidic residues" evidence="6">
    <location>
        <begin position="380"/>
        <end position="392"/>
    </location>
</feature>
<comment type="subcellular location">
    <subcellularLocation>
        <location evidence="1">Nucleus</location>
    </subcellularLocation>
</comment>
<dbReference type="InterPro" id="IPR019775">
    <property type="entry name" value="WD40_repeat_CS"/>
</dbReference>
<dbReference type="PRINTS" id="PR00320">
    <property type="entry name" value="GPROTEINBRPT"/>
</dbReference>
<dbReference type="STRING" id="68775.A0A5C3LF87"/>
<keyword evidence="4" id="KW-0539">Nucleus</keyword>
<keyword evidence="3" id="KW-0677">Repeat</keyword>
<protein>
    <submittedName>
        <fullName evidence="7">WD40-repeat-containing domain protein</fullName>
    </submittedName>
</protein>
<dbReference type="AlphaFoldDB" id="A0A5C3LF87"/>
<keyword evidence="2 5" id="KW-0853">WD repeat</keyword>
<dbReference type="FunFam" id="2.130.10.10:FF:000899">
    <property type="entry name" value="Chromosome 15, whole genome shotgun sequence"/>
    <property type="match status" value="1"/>
</dbReference>
<feature type="repeat" description="WD" evidence="5">
    <location>
        <begin position="166"/>
        <end position="207"/>
    </location>
</feature>
<dbReference type="SUPFAM" id="SSF50978">
    <property type="entry name" value="WD40 repeat-like"/>
    <property type="match status" value="1"/>
</dbReference>
<dbReference type="Proteomes" id="UP000308652">
    <property type="component" value="Unassembled WGS sequence"/>
</dbReference>
<dbReference type="SMART" id="SM00320">
    <property type="entry name" value="WD40"/>
    <property type="match status" value="6"/>
</dbReference>
<dbReference type="InterPro" id="IPR039241">
    <property type="entry name" value="Rrp9-like"/>
</dbReference>
<organism evidence="7 8">
    <name type="scientific">Crucibulum laeve</name>
    <dbReference type="NCBI Taxonomy" id="68775"/>
    <lineage>
        <taxon>Eukaryota</taxon>
        <taxon>Fungi</taxon>
        <taxon>Dikarya</taxon>
        <taxon>Basidiomycota</taxon>
        <taxon>Agaricomycotina</taxon>
        <taxon>Agaricomycetes</taxon>
        <taxon>Agaricomycetidae</taxon>
        <taxon>Agaricales</taxon>
        <taxon>Agaricineae</taxon>
        <taxon>Nidulariaceae</taxon>
        <taxon>Crucibulum</taxon>
    </lineage>
</organism>
<reference evidence="7 8" key="1">
    <citation type="journal article" date="2019" name="Nat. Ecol. Evol.">
        <title>Megaphylogeny resolves global patterns of mushroom evolution.</title>
        <authorList>
            <person name="Varga T."/>
            <person name="Krizsan K."/>
            <person name="Foldi C."/>
            <person name="Dima B."/>
            <person name="Sanchez-Garcia M."/>
            <person name="Sanchez-Ramirez S."/>
            <person name="Szollosi G.J."/>
            <person name="Szarkandi J.G."/>
            <person name="Papp V."/>
            <person name="Albert L."/>
            <person name="Andreopoulos W."/>
            <person name="Angelini C."/>
            <person name="Antonin V."/>
            <person name="Barry K.W."/>
            <person name="Bougher N.L."/>
            <person name="Buchanan P."/>
            <person name="Buyck B."/>
            <person name="Bense V."/>
            <person name="Catcheside P."/>
            <person name="Chovatia M."/>
            <person name="Cooper J."/>
            <person name="Damon W."/>
            <person name="Desjardin D."/>
            <person name="Finy P."/>
            <person name="Geml J."/>
            <person name="Haridas S."/>
            <person name="Hughes K."/>
            <person name="Justo A."/>
            <person name="Karasinski D."/>
            <person name="Kautmanova I."/>
            <person name="Kiss B."/>
            <person name="Kocsube S."/>
            <person name="Kotiranta H."/>
            <person name="LaButti K.M."/>
            <person name="Lechner B.E."/>
            <person name="Liimatainen K."/>
            <person name="Lipzen A."/>
            <person name="Lukacs Z."/>
            <person name="Mihaltcheva S."/>
            <person name="Morgado L.N."/>
            <person name="Niskanen T."/>
            <person name="Noordeloos M.E."/>
            <person name="Ohm R.A."/>
            <person name="Ortiz-Santana B."/>
            <person name="Ovrebo C."/>
            <person name="Racz N."/>
            <person name="Riley R."/>
            <person name="Savchenko A."/>
            <person name="Shiryaev A."/>
            <person name="Soop K."/>
            <person name="Spirin V."/>
            <person name="Szebenyi C."/>
            <person name="Tomsovsky M."/>
            <person name="Tulloss R.E."/>
            <person name="Uehling J."/>
            <person name="Grigoriev I.V."/>
            <person name="Vagvolgyi C."/>
            <person name="Papp T."/>
            <person name="Martin F.M."/>
            <person name="Miettinen O."/>
            <person name="Hibbett D.S."/>
            <person name="Nagy L.G."/>
        </authorList>
    </citation>
    <scope>NUCLEOTIDE SEQUENCE [LARGE SCALE GENOMIC DNA]</scope>
    <source>
        <strain evidence="7 8">CBS 166.37</strain>
    </source>
</reference>
<dbReference type="GO" id="GO:0034511">
    <property type="term" value="F:U3 snoRNA binding"/>
    <property type="evidence" value="ECO:0007669"/>
    <property type="project" value="InterPro"/>
</dbReference>
<dbReference type="GO" id="GO:0032040">
    <property type="term" value="C:small-subunit processome"/>
    <property type="evidence" value="ECO:0007669"/>
    <property type="project" value="TreeGrafter"/>
</dbReference>
<dbReference type="PROSITE" id="PS50294">
    <property type="entry name" value="WD_REPEATS_REGION"/>
    <property type="match status" value="2"/>
</dbReference>
<feature type="repeat" description="WD" evidence="5">
    <location>
        <begin position="276"/>
        <end position="310"/>
    </location>
</feature>
<dbReference type="PANTHER" id="PTHR19865">
    <property type="entry name" value="U3 SMALL NUCLEOLAR RNA INTERACTING PROTEIN 2"/>
    <property type="match status" value="1"/>
</dbReference>
<dbReference type="PROSITE" id="PS50082">
    <property type="entry name" value="WD_REPEATS_2"/>
    <property type="match status" value="3"/>
</dbReference>
<dbReference type="Pfam" id="PF00400">
    <property type="entry name" value="WD40"/>
    <property type="match status" value="5"/>
</dbReference>
<evidence type="ECO:0000256" key="5">
    <source>
        <dbReference type="PROSITE-ProRule" id="PRU00221"/>
    </source>
</evidence>
<evidence type="ECO:0000256" key="1">
    <source>
        <dbReference type="ARBA" id="ARBA00004123"/>
    </source>
</evidence>
<evidence type="ECO:0000256" key="4">
    <source>
        <dbReference type="ARBA" id="ARBA00023242"/>
    </source>
</evidence>
<evidence type="ECO:0000256" key="6">
    <source>
        <dbReference type="SAM" id="MobiDB-lite"/>
    </source>
</evidence>
<feature type="region of interest" description="Disordered" evidence="6">
    <location>
        <begin position="1"/>
        <end position="81"/>
    </location>
</feature>
<name>A0A5C3LF87_9AGAR</name>
<dbReference type="InterPro" id="IPR020472">
    <property type="entry name" value="WD40_PAC1"/>
</dbReference>
<dbReference type="InterPro" id="IPR001680">
    <property type="entry name" value="WD40_rpt"/>
</dbReference>
<dbReference type="Gene3D" id="2.130.10.10">
    <property type="entry name" value="YVTN repeat-like/Quinoprotein amine dehydrogenase"/>
    <property type="match status" value="2"/>
</dbReference>
<dbReference type="InterPro" id="IPR036322">
    <property type="entry name" value="WD40_repeat_dom_sf"/>
</dbReference>
<evidence type="ECO:0000313" key="8">
    <source>
        <dbReference type="Proteomes" id="UP000308652"/>
    </source>
</evidence>
<accession>A0A5C3LF87</accession>
<proteinExistence type="predicted"/>
<feature type="region of interest" description="Disordered" evidence="6">
    <location>
        <begin position="540"/>
        <end position="562"/>
    </location>
</feature>
<dbReference type="EMBL" id="ML213758">
    <property type="protein sequence ID" value="TFK31410.1"/>
    <property type="molecule type" value="Genomic_DNA"/>
</dbReference>
<feature type="compositionally biased region" description="Polar residues" evidence="6">
    <location>
        <begin position="540"/>
        <end position="550"/>
    </location>
</feature>
<evidence type="ECO:0000313" key="7">
    <source>
        <dbReference type="EMBL" id="TFK31410.1"/>
    </source>
</evidence>
<feature type="region of interest" description="Disordered" evidence="6">
    <location>
        <begin position="377"/>
        <end position="407"/>
    </location>
</feature>
<dbReference type="PROSITE" id="PS00678">
    <property type="entry name" value="WD_REPEATS_1"/>
    <property type="match status" value="1"/>
</dbReference>
<dbReference type="InterPro" id="IPR015943">
    <property type="entry name" value="WD40/YVTN_repeat-like_dom_sf"/>
</dbReference>
<dbReference type="OrthoDB" id="189968at2759"/>
<evidence type="ECO:0000256" key="2">
    <source>
        <dbReference type="ARBA" id="ARBA00022574"/>
    </source>
</evidence>
<dbReference type="PANTHER" id="PTHR19865:SF0">
    <property type="entry name" value="U3 SMALL NUCLEOLAR RNA-INTERACTING PROTEIN 2"/>
    <property type="match status" value="1"/>
</dbReference>
<feature type="compositionally biased region" description="Basic and acidic residues" evidence="6">
    <location>
        <begin position="59"/>
        <end position="68"/>
    </location>
</feature>
<gene>
    <name evidence="7" type="ORF">BDQ12DRAFT_137730</name>
</gene>